<feature type="repeat" description="TPR" evidence="3">
    <location>
        <begin position="108"/>
        <end position="141"/>
    </location>
</feature>
<dbReference type="Proteomes" id="UP000729701">
    <property type="component" value="Unassembled WGS sequence"/>
</dbReference>
<keyword evidence="2 3" id="KW-0802">TPR repeat</keyword>
<reference evidence="4" key="1">
    <citation type="submission" date="2021-05" db="EMBL/GenBank/DDBJ databases">
        <authorList>
            <person name="Pietrasiak N."/>
            <person name="Ward R."/>
            <person name="Stajich J.E."/>
            <person name="Kurbessoian T."/>
        </authorList>
    </citation>
    <scope>NUCLEOTIDE SEQUENCE</scope>
    <source>
        <strain evidence="4">GSE-NOS-MK-12-04C</strain>
    </source>
</reference>
<dbReference type="Pfam" id="PF00515">
    <property type="entry name" value="TPR_1"/>
    <property type="match status" value="1"/>
</dbReference>
<keyword evidence="1" id="KW-0677">Repeat</keyword>
<evidence type="ECO:0000256" key="3">
    <source>
        <dbReference type="PROSITE-ProRule" id="PRU00339"/>
    </source>
</evidence>
<proteinExistence type="predicted"/>
<dbReference type="AlphaFoldDB" id="A0A951UTW7"/>
<dbReference type="InterPro" id="IPR011990">
    <property type="entry name" value="TPR-like_helical_dom_sf"/>
</dbReference>
<dbReference type="SMART" id="SM00028">
    <property type="entry name" value="TPR"/>
    <property type="match status" value="2"/>
</dbReference>
<evidence type="ECO:0000256" key="1">
    <source>
        <dbReference type="ARBA" id="ARBA00022737"/>
    </source>
</evidence>
<name>A0A951UTW7_9CYAN</name>
<dbReference type="PROSITE" id="PS50005">
    <property type="entry name" value="TPR"/>
    <property type="match status" value="2"/>
</dbReference>
<feature type="repeat" description="TPR" evidence="3">
    <location>
        <begin position="74"/>
        <end position="107"/>
    </location>
</feature>
<sequence>MDSLFVNSLLEDLKNTDETIREQATKRLWRIWYQEKGIYGLEMIERSQKLLDSGEINQAEAVLTELVDDQPDFGEAWNRRAFLYYTTGEYQKSLVDCQMVLELNPAHFGALHGMGLCYAAIGQYIEAIGAFRRALKIQPFSLVNQKLILECTARLS</sequence>
<evidence type="ECO:0000313" key="5">
    <source>
        <dbReference type="Proteomes" id="UP000729701"/>
    </source>
</evidence>
<dbReference type="Pfam" id="PF07719">
    <property type="entry name" value="TPR_2"/>
    <property type="match status" value="1"/>
</dbReference>
<organism evidence="4 5">
    <name type="scientific">Cyanomargarita calcarea GSE-NOS-MK-12-04C</name>
    <dbReference type="NCBI Taxonomy" id="2839659"/>
    <lineage>
        <taxon>Bacteria</taxon>
        <taxon>Bacillati</taxon>
        <taxon>Cyanobacteriota</taxon>
        <taxon>Cyanophyceae</taxon>
        <taxon>Nostocales</taxon>
        <taxon>Cyanomargaritaceae</taxon>
        <taxon>Cyanomargarita</taxon>
    </lineage>
</organism>
<dbReference type="EMBL" id="JAHHGZ010000016">
    <property type="protein sequence ID" value="MBW4668966.1"/>
    <property type="molecule type" value="Genomic_DNA"/>
</dbReference>
<comment type="caution">
    <text evidence="4">The sequence shown here is derived from an EMBL/GenBank/DDBJ whole genome shotgun (WGS) entry which is preliminary data.</text>
</comment>
<dbReference type="SUPFAM" id="SSF48452">
    <property type="entry name" value="TPR-like"/>
    <property type="match status" value="1"/>
</dbReference>
<dbReference type="InterPro" id="IPR013105">
    <property type="entry name" value="TPR_2"/>
</dbReference>
<evidence type="ECO:0000256" key="2">
    <source>
        <dbReference type="ARBA" id="ARBA00022803"/>
    </source>
</evidence>
<protein>
    <submittedName>
        <fullName evidence="4">Tetratricopeptide repeat protein</fullName>
    </submittedName>
</protein>
<reference evidence="4" key="2">
    <citation type="journal article" date="2022" name="Microbiol. Resour. Announc.">
        <title>Metagenome Sequencing to Explore Phylogenomics of Terrestrial Cyanobacteria.</title>
        <authorList>
            <person name="Ward R.D."/>
            <person name="Stajich J.E."/>
            <person name="Johansen J.R."/>
            <person name="Huntemann M."/>
            <person name="Clum A."/>
            <person name="Foster B."/>
            <person name="Foster B."/>
            <person name="Roux S."/>
            <person name="Palaniappan K."/>
            <person name="Varghese N."/>
            <person name="Mukherjee S."/>
            <person name="Reddy T.B.K."/>
            <person name="Daum C."/>
            <person name="Copeland A."/>
            <person name="Chen I.A."/>
            <person name="Ivanova N.N."/>
            <person name="Kyrpides N.C."/>
            <person name="Shapiro N."/>
            <person name="Eloe-Fadrosh E.A."/>
            <person name="Pietrasiak N."/>
        </authorList>
    </citation>
    <scope>NUCLEOTIDE SEQUENCE</scope>
    <source>
        <strain evidence="4">GSE-NOS-MK-12-04C</strain>
    </source>
</reference>
<dbReference type="PANTHER" id="PTHR44858">
    <property type="entry name" value="TETRATRICOPEPTIDE REPEAT PROTEIN 6"/>
    <property type="match status" value="1"/>
</dbReference>
<dbReference type="Gene3D" id="1.25.40.10">
    <property type="entry name" value="Tetratricopeptide repeat domain"/>
    <property type="match status" value="1"/>
</dbReference>
<dbReference type="PANTHER" id="PTHR44858:SF1">
    <property type="entry name" value="UDP-N-ACETYLGLUCOSAMINE--PEPTIDE N-ACETYLGLUCOSAMINYLTRANSFERASE SPINDLY-RELATED"/>
    <property type="match status" value="1"/>
</dbReference>
<dbReference type="InterPro" id="IPR019734">
    <property type="entry name" value="TPR_rpt"/>
</dbReference>
<dbReference type="InterPro" id="IPR050498">
    <property type="entry name" value="Ycf3"/>
</dbReference>
<evidence type="ECO:0000313" key="4">
    <source>
        <dbReference type="EMBL" id="MBW4668966.1"/>
    </source>
</evidence>
<accession>A0A951UTW7</accession>
<gene>
    <name evidence="4" type="ORF">KME60_16465</name>
</gene>